<dbReference type="InterPro" id="IPR045336">
    <property type="entry name" value="MmgE_PrpD_N"/>
</dbReference>
<dbReference type="KEGG" id="pgis:I6I06_02535"/>
<organism evidence="4 5">
    <name type="scientific">Paraburkholderia ginsengisoli</name>
    <dbReference type="NCBI Taxonomy" id="311231"/>
    <lineage>
        <taxon>Bacteria</taxon>
        <taxon>Pseudomonadati</taxon>
        <taxon>Pseudomonadota</taxon>
        <taxon>Betaproteobacteria</taxon>
        <taxon>Burkholderiales</taxon>
        <taxon>Burkholderiaceae</taxon>
        <taxon>Paraburkholderia</taxon>
    </lineage>
</organism>
<name>A0A7T4N357_9BURK</name>
<dbReference type="Proteomes" id="UP000595610">
    <property type="component" value="Chromosome 1"/>
</dbReference>
<feature type="domain" description="MmgE/PrpD N-terminal" evidence="2">
    <location>
        <begin position="6"/>
        <end position="246"/>
    </location>
</feature>
<sequence length="460" mass="49741">MTLEKRIAKYLIDATPESVGPRAIHTAHSSLIDILGVTSAGASDPEVNLLADIVEQWGGAEQCRVLGRSRALPAPAAALLNGAASRVFDFDDVVDSLGTHPSVAIFPPLLAVAELSTKPVNGLDFLTAFAIGQDLSVRFAKARHETLLESGRYDLSKVIAATAAAGKLFGLGEDALINAMGIAYTSALGETQCMIDGTSSVFYQQGLTASNAIKAILLAAAGFTGANRFLTGRWGYYSAFEPGSNLTIIEDRLGTDFTNIDHIAFKPYPTCRPNTSAVALAHSVADQKIYRANDIDRIEVRTNKQIRDLVCLPIEQKQSPTSVVEARFSVAYNVATALHTGDLFISDFTKDAIRREEILAISRKVHSLYDPECEDVQLGAHGKIKIAIYLKNGKCMKGTTDYPKGNPKNPMTSDEIDQKFIKCLKHTGNTRLIEKSCEILSLLHRFPRGEGTVSDLTSLL</sequence>
<dbReference type="SUPFAM" id="SSF103378">
    <property type="entry name" value="2-methylcitrate dehydratase PrpD"/>
    <property type="match status" value="1"/>
</dbReference>
<evidence type="ECO:0000313" key="4">
    <source>
        <dbReference type="EMBL" id="QQC64386.1"/>
    </source>
</evidence>
<dbReference type="PANTHER" id="PTHR16943">
    <property type="entry name" value="2-METHYLCITRATE DEHYDRATASE-RELATED"/>
    <property type="match status" value="1"/>
</dbReference>
<dbReference type="PANTHER" id="PTHR16943:SF8">
    <property type="entry name" value="2-METHYLCITRATE DEHYDRATASE"/>
    <property type="match status" value="1"/>
</dbReference>
<dbReference type="Pfam" id="PF19305">
    <property type="entry name" value="MmgE_PrpD_C"/>
    <property type="match status" value="1"/>
</dbReference>
<protein>
    <submittedName>
        <fullName evidence="4">MmgE/PrpD family protein</fullName>
    </submittedName>
</protein>
<evidence type="ECO:0000313" key="5">
    <source>
        <dbReference type="Proteomes" id="UP000595610"/>
    </source>
</evidence>
<evidence type="ECO:0000259" key="2">
    <source>
        <dbReference type="Pfam" id="PF03972"/>
    </source>
</evidence>
<dbReference type="InterPro" id="IPR045337">
    <property type="entry name" value="MmgE_PrpD_C"/>
</dbReference>
<dbReference type="InterPro" id="IPR042188">
    <property type="entry name" value="MmgE/PrpD_sf_2"/>
</dbReference>
<dbReference type="InterPro" id="IPR005656">
    <property type="entry name" value="MmgE_PrpD"/>
</dbReference>
<dbReference type="Gene3D" id="3.30.1330.120">
    <property type="entry name" value="2-methylcitrate dehydratase PrpD"/>
    <property type="match status" value="1"/>
</dbReference>
<evidence type="ECO:0000259" key="3">
    <source>
        <dbReference type="Pfam" id="PF19305"/>
    </source>
</evidence>
<dbReference type="EMBL" id="CP066075">
    <property type="protein sequence ID" value="QQC64386.1"/>
    <property type="molecule type" value="Genomic_DNA"/>
</dbReference>
<dbReference type="RefSeq" id="WP_084585274.1">
    <property type="nucleotide sequence ID" value="NZ_CP066075.1"/>
</dbReference>
<dbReference type="InterPro" id="IPR036148">
    <property type="entry name" value="MmgE/PrpD_sf"/>
</dbReference>
<evidence type="ECO:0000256" key="1">
    <source>
        <dbReference type="ARBA" id="ARBA00006174"/>
    </source>
</evidence>
<proteinExistence type="inferred from homology"/>
<accession>A0A7T4N357</accession>
<comment type="similarity">
    <text evidence="1">Belongs to the PrpD family.</text>
</comment>
<gene>
    <name evidence="4" type="ORF">I6I06_02535</name>
</gene>
<dbReference type="GO" id="GO:0016829">
    <property type="term" value="F:lyase activity"/>
    <property type="evidence" value="ECO:0007669"/>
    <property type="project" value="InterPro"/>
</dbReference>
<dbReference type="AlphaFoldDB" id="A0A7T4N357"/>
<dbReference type="InterPro" id="IPR042183">
    <property type="entry name" value="MmgE/PrpD_sf_1"/>
</dbReference>
<reference evidence="4 5" key="1">
    <citation type="submission" date="2020-12" db="EMBL/GenBank/DDBJ databases">
        <title>FDA dAtabase for Regulatory Grade micrObial Sequences (FDA-ARGOS): Supporting development and validation of Infectious Disease Dx tests.</title>
        <authorList>
            <person name="Nelson B."/>
            <person name="Plummer A."/>
            <person name="Tallon L."/>
            <person name="Sadzewicz L."/>
            <person name="Zhao X."/>
            <person name="Boylan J."/>
            <person name="Ott S."/>
            <person name="Bowen H."/>
            <person name="Vavikolanu K."/>
            <person name="Mehta A."/>
            <person name="Aluvathingal J."/>
            <person name="Nadendla S."/>
            <person name="Myers T."/>
            <person name="Yan Y."/>
            <person name="Sichtig H."/>
        </authorList>
    </citation>
    <scope>NUCLEOTIDE SEQUENCE [LARGE SCALE GENOMIC DNA]</scope>
    <source>
        <strain evidence="4 5">FDAARGOS_1049</strain>
    </source>
</reference>
<keyword evidence="5" id="KW-1185">Reference proteome</keyword>
<dbReference type="Pfam" id="PF03972">
    <property type="entry name" value="MmgE_PrpD_N"/>
    <property type="match status" value="1"/>
</dbReference>
<dbReference type="Gene3D" id="1.10.4100.10">
    <property type="entry name" value="2-methylcitrate dehydratase PrpD"/>
    <property type="match status" value="1"/>
</dbReference>
<feature type="domain" description="MmgE/PrpD C-terminal" evidence="3">
    <location>
        <begin position="268"/>
        <end position="429"/>
    </location>
</feature>